<evidence type="ECO:0000256" key="1">
    <source>
        <dbReference type="SAM" id="Phobius"/>
    </source>
</evidence>
<feature type="transmembrane region" description="Helical" evidence="1">
    <location>
        <begin position="116"/>
        <end position="139"/>
    </location>
</feature>
<reference evidence="2 3" key="1">
    <citation type="submission" date="2019-10" db="EMBL/GenBank/DDBJ databases">
        <title>Dictyobacter vulcani sp. nov., within the class Ktedonobacteria, isolated from soil of volcanic Mt. Zao.</title>
        <authorList>
            <person name="Zheng Y."/>
            <person name="Wang C.M."/>
            <person name="Sakai Y."/>
            <person name="Abe K."/>
            <person name="Yokota A."/>
            <person name="Yabe S."/>
        </authorList>
    </citation>
    <scope>NUCLEOTIDE SEQUENCE [LARGE SCALE GENOMIC DNA]</scope>
    <source>
        <strain evidence="2 3">W12</strain>
    </source>
</reference>
<organism evidence="2 3">
    <name type="scientific">Dictyobacter vulcani</name>
    <dbReference type="NCBI Taxonomy" id="2607529"/>
    <lineage>
        <taxon>Bacteria</taxon>
        <taxon>Bacillati</taxon>
        <taxon>Chloroflexota</taxon>
        <taxon>Ktedonobacteria</taxon>
        <taxon>Ktedonobacterales</taxon>
        <taxon>Dictyobacteraceae</taxon>
        <taxon>Dictyobacter</taxon>
    </lineage>
</organism>
<protein>
    <submittedName>
        <fullName evidence="2">Uncharacterized protein</fullName>
    </submittedName>
</protein>
<keyword evidence="1" id="KW-0812">Transmembrane</keyword>
<accession>A0A5J4KPH2</accession>
<feature type="transmembrane region" description="Helical" evidence="1">
    <location>
        <begin position="145"/>
        <end position="167"/>
    </location>
</feature>
<evidence type="ECO:0000313" key="3">
    <source>
        <dbReference type="Proteomes" id="UP000326912"/>
    </source>
</evidence>
<evidence type="ECO:0000313" key="2">
    <source>
        <dbReference type="EMBL" id="GER88347.1"/>
    </source>
</evidence>
<proteinExistence type="predicted"/>
<sequence>MTIHSYHTTQSITAEQPPVRKAILNDIARNAVVDDEIVAPVDLNIEVDEAGTVIVNALEADTEAENKGKCHKRVMHIPHEKAYQRIVGAAQRKTTLLEKLYTERQQEASQWFHRSFLTATIGAGILLLSVFLPVVLYSLPLNIHMQPIICAIILANVLNIIITAWFFRQTQQANEQVDLYLKGFNDVRNFSMITQFIAQLKIDDTHKQLLQKTLISTSLGLPKQQTDLETAEFHKEPFPEG</sequence>
<keyword evidence="1" id="KW-1133">Transmembrane helix</keyword>
<keyword evidence="1" id="KW-0472">Membrane</keyword>
<comment type="caution">
    <text evidence="2">The sequence shown here is derived from an EMBL/GenBank/DDBJ whole genome shotgun (WGS) entry which is preliminary data.</text>
</comment>
<dbReference type="Proteomes" id="UP000326912">
    <property type="component" value="Unassembled WGS sequence"/>
</dbReference>
<dbReference type="EMBL" id="BKZW01000001">
    <property type="protein sequence ID" value="GER88347.1"/>
    <property type="molecule type" value="Genomic_DNA"/>
</dbReference>
<gene>
    <name evidence="2" type="ORF">KDW_25090</name>
</gene>
<keyword evidence="3" id="KW-1185">Reference proteome</keyword>
<name>A0A5J4KPH2_9CHLR</name>
<dbReference type="RefSeq" id="WP_151756260.1">
    <property type="nucleotide sequence ID" value="NZ_BKZW01000001.1"/>
</dbReference>
<dbReference type="AlphaFoldDB" id="A0A5J4KPH2"/>